<reference evidence="2" key="2">
    <citation type="submission" date="2014-06" db="EMBL/GenBank/DDBJ databases">
        <authorList>
            <person name="Aslett M."/>
        </authorList>
    </citation>
    <scope>NUCLEOTIDE SEQUENCE</scope>
</reference>
<organism evidence="2">
    <name type="scientific">Echinococcus granulosus</name>
    <name type="common">Hydatid tapeworm</name>
    <dbReference type="NCBI Taxonomy" id="6210"/>
    <lineage>
        <taxon>Eukaryota</taxon>
        <taxon>Metazoa</taxon>
        <taxon>Spiralia</taxon>
        <taxon>Lophotrochozoa</taxon>
        <taxon>Platyhelminthes</taxon>
        <taxon>Cestoda</taxon>
        <taxon>Eucestoda</taxon>
        <taxon>Cyclophyllidea</taxon>
        <taxon>Taeniidae</taxon>
        <taxon>Echinococcus</taxon>
        <taxon>Echinococcus granulosus group</taxon>
    </lineage>
</organism>
<dbReference type="OrthoDB" id="6258183at2759"/>
<accession>A0A068X1J0</accession>
<reference evidence="4" key="3">
    <citation type="submission" date="2020-10" db="UniProtKB">
        <authorList>
            <consortium name="WormBaseParasite"/>
        </authorList>
    </citation>
    <scope>IDENTIFICATION</scope>
</reference>
<evidence type="ECO:0000313" key="4">
    <source>
        <dbReference type="WBParaSite" id="EgrG_000936500"/>
    </source>
</evidence>
<protein>
    <submittedName>
        <fullName evidence="2 4">Sodium coupled neutral amino acid</fullName>
    </submittedName>
</protein>
<gene>
    <name evidence="2" type="ORF">EgrG_000936500</name>
</gene>
<dbReference type="AlphaFoldDB" id="A0A068X1J0"/>
<reference evidence="2 3" key="1">
    <citation type="journal article" date="2013" name="Nature">
        <title>The genomes of four tapeworm species reveal adaptations to parasitism.</title>
        <authorList>
            <person name="Tsai I.J."/>
            <person name="Zarowiecki M."/>
            <person name="Holroyd N."/>
            <person name="Garciarrubio A."/>
            <person name="Sanchez-Flores A."/>
            <person name="Brooks K.L."/>
            <person name="Tracey A."/>
            <person name="Bobes R.J."/>
            <person name="Fragoso G."/>
            <person name="Sciutto E."/>
            <person name="Aslett M."/>
            <person name="Beasley H."/>
            <person name="Bennett H.M."/>
            <person name="Cai J."/>
            <person name="Camicia F."/>
            <person name="Clark R."/>
            <person name="Cucher M."/>
            <person name="De Silva N."/>
            <person name="Day T.A."/>
            <person name="Deplazes P."/>
            <person name="Estrada K."/>
            <person name="Fernandez C."/>
            <person name="Holland P.W."/>
            <person name="Hou J."/>
            <person name="Hu S."/>
            <person name="Huckvale T."/>
            <person name="Hung S.S."/>
            <person name="Kamenetzky L."/>
            <person name="Keane J.A."/>
            <person name="Kiss F."/>
            <person name="Koziol U."/>
            <person name="Lambert O."/>
            <person name="Liu K."/>
            <person name="Luo X."/>
            <person name="Luo Y."/>
            <person name="Macchiaroli N."/>
            <person name="Nichol S."/>
            <person name="Paps J."/>
            <person name="Parkinson J."/>
            <person name="Pouchkina-Stantcheva N."/>
            <person name="Riddiford N."/>
            <person name="Rosenzvit M."/>
            <person name="Salinas G."/>
            <person name="Wasmuth J.D."/>
            <person name="Zamanian M."/>
            <person name="Zheng Y."/>
            <person name="Cai X."/>
            <person name="Soberon X."/>
            <person name="Olson P.D."/>
            <person name="Laclette J.P."/>
            <person name="Brehm K."/>
            <person name="Berriman M."/>
            <person name="Garciarrubio A."/>
            <person name="Bobes R.J."/>
            <person name="Fragoso G."/>
            <person name="Sanchez-Flores A."/>
            <person name="Estrada K."/>
            <person name="Cevallos M.A."/>
            <person name="Morett E."/>
            <person name="Gonzalez V."/>
            <person name="Portillo T."/>
            <person name="Ochoa-Leyva A."/>
            <person name="Jose M.V."/>
            <person name="Sciutto E."/>
            <person name="Landa A."/>
            <person name="Jimenez L."/>
            <person name="Valdes V."/>
            <person name="Carrero J.C."/>
            <person name="Larralde C."/>
            <person name="Morales-Montor J."/>
            <person name="Limon-Lason J."/>
            <person name="Soberon X."/>
            <person name="Laclette J.P."/>
        </authorList>
    </citation>
    <scope>NUCLEOTIDE SEQUENCE [LARGE SCALE GENOMIC DNA]</scope>
</reference>
<dbReference type="WBParaSite" id="EgrG_000936500">
    <property type="protein sequence ID" value="EgrG_000936500"/>
    <property type="gene ID" value="EgrG_000936500"/>
</dbReference>
<evidence type="ECO:0000256" key="1">
    <source>
        <dbReference type="SAM" id="Phobius"/>
    </source>
</evidence>
<proteinExistence type="predicted"/>
<dbReference type="Proteomes" id="UP000492820">
    <property type="component" value="Unassembled WGS sequence"/>
</dbReference>
<feature type="transmembrane region" description="Helical" evidence="1">
    <location>
        <begin position="125"/>
        <end position="144"/>
    </location>
</feature>
<feature type="transmembrane region" description="Helical" evidence="1">
    <location>
        <begin position="32"/>
        <end position="53"/>
    </location>
</feature>
<name>A0A068X1J0_ECHGR</name>
<dbReference type="EMBL" id="LK028613">
    <property type="protein sequence ID" value="CDS24658.1"/>
    <property type="molecule type" value="Genomic_DNA"/>
</dbReference>
<keyword evidence="1" id="KW-1133">Transmembrane helix</keyword>
<keyword evidence="1" id="KW-0812">Transmembrane</keyword>
<evidence type="ECO:0000313" key="3">
    <source>
        <dbReference type="Proteomes" id="UP000492820"/>
    </source>
</evidence>
<evidence type="ECO:0000313" key="2">
    <source>
        <dbReference type="EMBL" id="CDS24658.1"/>
    </source>
</evidence>
<keyword evidence="1" id="KW-0472">Membrane</keyword>
<sequence>MRLSRACRFVSFVDLTLYTPAYKSHGTFGKRLVELCLIGLLFGMIVGLNVAISDLGSEVLSTVSSLKLMLAYAVPKVLSKHFSLEYFRFWRPEGLVRCVPIIASSLCCQVQVSTIYTSLKNPPLVIMKKVLIHALSFIFIYYSVNQTPFVILKSVCLWKCLTSSLFLQQEQQTNNTTLEIQDTNT</sequence>